<evidence type="ECO:0008006" key="4">
    <source>
        <dbReference type="Google" id="ProtNLM"/>
    </source>
</evidence>
<feature type="region of interest" description="Disordered" evidence="1">
    <location>
        <begin position="279"/>
        <end position="319"/>
    </location>
</feature>
<proteinExistence type="predicted"/>
<gene>
    <name evidence="2" type="ORF">M5K25_001922</name>
</gene>
<evidence type="ECO:0000313" key="2">
    <source>
        <dbReference type="EMBL" id="KAL0927720.1"/>
    </source>
</evidence>
<organism evidence="2 3">
    <name type="scientific">Dendrobium thyrsiflorum</name>
    <name type="common">Pinecone-like raceme dendrobium</name>
    <name type="synonym">Orchid</name>
    <dbReference type="NCBI Taxonomy" id="117978"/>
    <lineage>
        <taxon>Eukaryota</taxon>
        <taxon>Viridiplantae</taxon>
        <taxon>Streptophyta</taxon>
        <taxon>Embryophyta</taxon>
        <taxon>Tracheophyta</taxon>
        <taxon>Spermatophyta</taxon>
        <taxon>Magnoliopsida</taxon>
        <taxon>Liliopsida</taxon>
        <taxon>Asparagales</taxon>
        <taxon>Orchidaceae</taxon>
        <taxon>Epidendroideae</taxon>
        <taxon>Malaxideae</taxon>
        <taxon>Dendrobiinae</taxon>
        <taxon>Dendrobium</taxon>
    </lineage>
</organism>
<dbReference type="EMBL" id="JANQDX010000002">
    <property type="protein sequence ID" value="KAL0927720.1"/>
    <property type="molecule type" value="Genomic_DNA"/>
</dbReference>
<comment type="caution">
    <text evidence="2">The sequence shown here is derived from an EMBL/GenBank/DDBJ whole genome shotgun (WGS) entry which is preliminary data.</text>
</comment>
<feature type="compositionally biased region" description="Basic and acidic residues" evidence="1">
    <location>
        <begin position="282"/>
        <end position="298"/>
    </location>
</feature>
<dbReference type="Proteomes" id="UP001552299">
    <property type="component" value="Unassembled WGS sequence"/>
</dbReference>
<dbReference type="AlphaFoldDB" id="A0ABD0VRP6"/>
<keyword evidence="3" id="KW-1185">Reference proteome</keyword>
<accession>A0ABD0VRP6</accession>
<sequence>MFPFGSQPVQEPPNAWNRSEVYKIDNVYKAVVMSEDDSSVTLNMESVHDNMDRHERGLVGKLFGRRLPFFVLSNELKHKWSVFGEFQLVSVSPDAFIYLFETAEASDAVVLGCPWVVVCMRMDLGAKFPLGVWITGLHVKFFQRAEYEGIANLCFHYGFVGNNNSSNPSSCVVNCDPNSSSSIQVALHPPHLETTNLQSGNDGQNPESYWLWSLVTSRKSRRLKKKNSNIDIGGKKTITPVSRGEVTEPAKHVAATMDGDLSNIPFKFSTEAFLVHPRCSGPRKDRASFPRATKELQRLGHFSDQPRKQKMDGGGDESR</sequence>
<evidence type="ECO:0000313" key="3">
    <source>
        <dbReference type="Proteomes" id="UP001552299"/>
    </source>
</evidence>
<evidence type="ECO:0000256" key="1">
    <source>
        <dbReference type="SAM" id="MobiDB-lite"/>
    </source>
</evidence>
<name>A0ABD0VRP6_DENTH</name>
<feature type="compositionally biased region" description="Basic and acidic residues" evidence="1">
    <location>
        <begin position="304"/>
        <end position="319"/>
    </location>
</feature>
<reference evidence="2 3" key="1">
    <citation type="journal article" date="2024" name="Plant Biotechnol. J.">
        <title>Dendrobium thyrsiflorum genome and its molecular insights into genes involved in important horticultural traits.</title>
        <authorList>
            <person name="Chen B."/>
            <person name="Wang J.Y."/>
            <person name="Zheng P.J."/>
            <person name="Li K.L."/>
            <person name="Liang Y.M."/>
            <person name="Chen X.F."/>
            <person name="Zhang C."/>
            <person name="Zhao X."/>
            <person name="He X."/>
            <person name="Zhang G.Q."/>
            <person name="Liu Z.J."/>
            <person name="Xu Q."/>
        </authorList>
    </citation>
    <scope>NUCLEOTIDE SEQUENCE [LARGE SCALE GENOMIC DNA]</scope>
    <source>
        <strain evidence="2">GZMU011</strain>
    </source>
</reference>
<protein>
    <recommendedName>
        <fullName evidence="4">DUF4283 domain-containing protein</fullName>
    </recommendedName>
</protein>